<gene>
    <name evidence="2" type="ORF">NPIL_26651</name>
</gene>
<name>A0A8X6QQK3_NEPPI</name>
<keyword evidence="1" id="KW-1133">Transmembrane helix</keyword>
<evidence type="ECO:0000313" key="2">
    <source>
        <dbReference type="EMBL" id="GFU26810.1"/>
    </source>
</evidence>
<evidence type="ECO:0000256" key="1">
    <source>
        <dbReference type="SAM" id="Phobius"/>
    </source>
</evidence>
<keyword evidence="3" id="KW-1185">Reference proteome</keyword>
<proteinExistence type="predicted"/>
<organism evidence="2 3">
    <name type="scientific">Nephila pilipes</name>
    <name type="common">Giant wood spider</name>
    <name type="synonym">Nephila maculata</name>
    <dbReference type="NCBI Taxonomy" id="299642"/>
    <lineage>
        <taxon>Eukaryota</taxon>
        <taxon>Metazoa</taxon>
        <taxon>Ecdysozoa</taxon>
        <taxon>Arthropoda</taxon>
        <taxon>Chelicerata</taxon>
        <taxon>Arachnida</taxon>
        <taxon>Araneae</taxon>
        <taxon>Araneomorphae</taxon>
        <taxon>Entelegynae</taxon>
        <taxon>Araneoidea</taxon>
        <taxon>Nephilidae</taxon>
        <taxon>Nephila</taxon>
    </lineage>
</organism>
<dbReference type="EMBL" id="BMAW01128665">
    <property type="protein sequence ID" value="GFU26810.1"/>
    <property type="molecule type" value="Genomic_DNA"/>
</dbReference>
<keyword evidence="1" id="KW-0812">Transmembrane</keyword>
<feature type="transmembrane region" description="Helical" evidence="1">
    <location>
        <begin position="61"/>
        <end position="77"/>
    </location>
</feature>
<dbReference type="AlphaFoldDB" id="A0A8X6QQK3"/>
<protein>
    <submittedName>
        <fullName evidence="2">Uncharacterized protein</fullName>
    </submittedName>
</protein>
<accession>A0A8X6QQK3</accession>
<reference evidence="2" key="1">
    <citation type="submission" date="2020-08" db="EMBL/GenBank/DDBJ databases">
        <title>Multicomponent nature underlies the extraordinary mechanical properties of spider dragline silk.</title>
        <authorList>
            <person name="Kono N."/>
            <person name="Nakamura H."/>
            <person name="Mori M."/>
            <person name="Yoshida Y."/>
            <person name="Ohtoshi R."/>
            <person name="Malay A.D."/>
            <person name="Moran D.A.P."/>
            <person name="Tomita M."/>
            <person name="Numata K."/>
            <person name="Arakawa K."/>
        </authorList>
    </citation>
    <scope>NUCLEOTIDE SEQUENCE</scope>
</reference>
<comment type="caution">
    <text evidence="2">The sequence shown here is derived from an EMBL/GenBank/DDBJ whole genome shotgun (WGS) entry which is preliminary data.</text>
</comment>
<evidence type="ECO:0000313" key="3">
    <source>
        <dbReference type="Proteomes" id="UP000887013"/>
    </source>
</evidence>
<dbReference type="Proteomes" id="UP000887013">
    <property type="component" value="Unassembled WGS sequence"/>
</dbReference>
<sequence length="78" mass="8603">MCPDECSAELRMVSPVSLESRLSRPLEPLRSDLRSLLMDLVPWVFSLVFLAFPSASACRSAGLLFLVCCLVFVCCASF</sequence>
<keyword evidence="1" id="KW-0472">Membrane</keyword>